<reference evidence="3" key="1">
    <citation type="journal article" date="2019" name="Int. J. Syst. Evol. Microbiol.">
        <title>The Global Catalogue of Microorganisms (GCM) 10K type strain sequencing project: providing services to taxonomists for standard genome sequencing and annotation.</title>
        <authorList>
            <consortium name="The Broad Institute Genomics Platform"/>
            <consortium name="The Broad Institute Genome Sequencing Center for Infectious Disease"/>
            <person name="Wu L."/>
            <person name="Ma J."/>
        </authorList>
    </citation>
    <scope>NUCLEOTIDE SEQUENCE [LARGE SCALE GENOMIC DNA]</scope>
    <source>
        <strain evidence="3">LMG 29894</strain>
    </source>
</reference>
<feature type="transmembrane region" description="Helical" evidence="1">
    <location>
        <begin position="51"/>
        <end position="72"/>
    </location>
</feature>
<evidence type="ECO:0000256" key="1">
    <source>
        <dbReference type="SAM" id="Phobius"/>
    </source>
</evidence>
<accession>A0ABV8MLV7</accession>
<keyword evidence="1" id="KW-0472">Membrane</keyword>
<comment type="caution">
    <text evidence="2">The sequence shown here is derived from an EMBL/GenBank/DDBJ whole genome shotgun (WGS) entry which is preliminary data.</text>
</comment>
<gene>
    <name evidence="2" type="ORF">ACFOW7_01570</name>
</gene>
<sequence>MKQIKIKSSAFLYGVIFPTSTLELWPASTHCLPQLLPKNSRKIIADRNWNIVYVPWTPSGCIVLMLALQAWFTEVKCRGWKCTDRRKAACSARQVGGRSSRLAVPGAFHDFYKIQFRFLKQESNILHIIVLP</sequence>
<protein>
    <submittedName>
        <fullName evidence="2">Uncharacterized protein</fullName>
    </submittedName>
</protein>
<keyword evidence="1" id="KW-1133">Transmembrane helix</keyword>
<evidence type="ECO:0000313" key="3">
    <source>
        <dbReference type="Proteomes" id="UP001595791"/>
    </source>
</evidence>
<dbReference type="Proteomes" id="UP001595791">
    <property type="component" value="Unassembled WGS sequence"/>
</dbReference>
<proteinExistence type="predicted"/>
<dbReference type="RefSeq" id="WP_378160292.1">
    <property type="nucleotide sequence ID" value="NZ_JBHSBU010000001.1"/>
</dbReference>
<keyword evidence="1" id="KW-0812">Transmembrane</keyword>
<name>A0ABV8MLV7_9NEIS</name>
<keyword evidence="3" id="KW-1185">Reference proteome</keyword>
<dbReference type="EMBL" id="JBHSBU010000001">
    <property type="protein sequence ID" value="MFC4158036.1"/>
    <property type="molecule type" value="Genomic_DNA"/>
</dbReference>
<evidence type="ECO:0000313" key="2">
    <source>
        <dbReference type="EMBL" id="MFC4158036.1"/>
    </source>
</evidence>
<organism evidence="2 3">
    <name type="scientific">Chitinimonas lacunae</name>
    <dbReference type="NCBI Taxonomy" id="1963018"/>
    <lineage>
        <taxon>Bacteria</taxon>
        <taxon>Pseudomonadati</taxon>
        <taxon>Pseudomonadota</taxon>
        <taxon>Betaproteobacteria</taxon>
        <taxon>Neisseriales</taxon>
        <taxon>Chitinibacteraceae</taxon>
        <taxon>Chitinimonas</taxon>
    </lineage>
</organism>